<sequence>MPESGFTGCASAKKIMPAIPLFVHVIHFGASGRQAAGKRRLAKSDSDVAN</sequence>
<name>A0A127PFA0_9BURK</name>
<dbReference type="EMBL" id="CP013232">
    <property type="protein sequence ID" value="AMO96479.1"/>
    <property type="molecule type" value="Genomic_DNA"/>
</dbReference>
<evidence type="ECO:0000313" key="1">
    <source>
        <dbReference type="EMBL" id="AMO96479.1"/>
    </source>
</evidence>
<organism evidence="1">
    <name type="scientific">Collimonas fungivorans</name>
    <dbReference type="NCBI Taxonomy" id="158899"/>
    <lineage>
        <taxon>Bacteria</taxon>
        <taxon>Pseudomonadati</taxon>
        <taxon>Pseudomonadota</taxon>
        <taxon>Betaproteobacteria</taxon>
        <taxon>Burkholderiales</taxon>
        <taxon>Oxalobacteraceae</taxon>
        <taxon>Collimonas</taxon>
    </lineage>
</organism>
<reference evidence="1 2" key="1">
    <citation type="submission" date="2015-11" db="EMBL/GenBank/DDBJ databases">
        <title>Exploring the genomic traits of fungus-feeding bacterial genus Collimonas.</title>
        <authorList>
            <person name="Song C."/>
            <person name="Schmidt R."/>
            <person name="de Jager V."/>
            <person name="Krzyzanowska D."/>
            <person name="Jongedijk E."/>
            <person name="Cankar K."/>
            <person name="Beekwilder J."/>
            <person name="van Veen A."/>
            <person name="de Boer W."/>
            <person name="van Veen J.A."/>
            <person name="Garbeva P."/>
        </authorList>
    </citation>
    <scope>NUCLEOTIDE SEQUENCE [LARGE SCALE GENOMIC DNA]</scope>
    <source>
        <strain evidence="1 2">Ter6</strain>
    </source>
</reference>
<protein>
    <submittedName>
        <fullName evidence="1">Uncharacterized protein</fullName>
    </submittedName>
</protein>
<dbReference type="PATRIC" id="fig|158899.10.peg.3830"/>
<gene>
    <name evidence="1" type="ORF">CFter6_3859</name>
</gene>
<dbReference type="Proteomes" id="UP000072421">
    <property type="component" value="Chromosome"/>
</dbReference>
<proteinExistence type="predicted"/>
<accession>A0A127PFA0</accession>
<evidence type="ECO:0000313" key="2">
    <source>
        <dbReference type="Proteomes" id="UP000072421"/>
    </source>
</evidence>
<dbReference type="AlphaFoldDB" id="A0A127PFA0"/>